<dbReference type="RefSeq" id="WP_282908422.1">
    <property type="nucleotide sequence ID" value="NZ_JAGRPV010000001.1"/>
</dbReference>
<proteinExistence type="inferred from homology"/>
<evidence type="ECO:0000256" key="1">
    <source>
        <dbReference type="ARBA" id="ARBA00024353"/>
    </source>
</evidence>
<reference evidence="5" key="1">
    <citation type="submission" date="2023-04" db="EMBL/GenBank/DDBJ databases">
        <title>Comparative genomic analysis of Cohnella hashimotonis sp. nov., isolated from the International Space Station.</title>
        <authorList>
            <person name="Venkateswaran K."/>
            <person name="Simpson A."/>
        </authorList>
    </citation>
    <scope>NUCLEOTIDE SEQUENCE</scope>
    <source>
        <strain evidence="5">F6_2S_P_1</strain>
    </source>
</reference>
<keyword evidence="3" id="KW-0812">Transmembrane</keyword>
<evidence type="ECO:0000313" key="5">
    <source>
        <dbReference type="EMBL" id="MDI4645505.1"/>
    </source>
</evidence>
<name>A0ABT6TGS0_9BACL</name>
<feature type="domain" description="Putative zinc-finger" evidence="4">
    <location>
        <begin position="5"/>
        <end position="39"/>
    </location>
</feature>
<dbReference type="Proteomes" id="UP001161691">
    <property type="component" value="Unassembled WGS sequence"/>
</dbReference>
<organism evidence="5 6">
    <name type="scientific">Cohnella hashimotonis</name>
    <dbReference type="NCBI Taxonomy" id="2826895"/>
    <lineage>
        <taxon>Bacteria</taxon>
        <taxon>Bacillati</taxon>
        <taxon>Bacillota</taxon>
        <taxon>Bacilli</taxon>
        <taxon>Bacillales</taxon>
        <taxon>Paenibacillaceae</taxon>
        <taxon>Cohnella</taxon>
    </lineage>
</organism>
<accession>A0ABT6TGS0</accession>
<feature type="transmembrane region" description="Helical" evidence="3">
    <location>
        <begin position="173"/>
        <end position="193"/>
    </location>
</feature>
<evidence type="ECO:0000313" key="6">
    <source>
        <dbReference type="Proteomes" id="UP001161691"/>
    </source>
</evidence>
<evidence type="ECO:0000256" key="3">
    <source>
        <dbReference type="SAM" id="Phobius"/>
    </source>
</evidence>
<evidence type="ECO:0000259" key="4">
    <source>
        <dbReference type="Pfam" id="PF13490"/>
    </source>
</evidence>
<dbReference type="InterPro" id="IPR027383">
    <property type="entry name" value="Znf_put"/>
</dbReference>
<keyword evidence="6" id="KW-1185">Reference proteome</keyword>
<comment type="similarity">
    <text evidence="1">Belongs to the zinc-associated anti-sigma factor (ZAS) superfamily. Anti-sigma-W factor family.</text>
</comment>
<dbReference type="InterPro" id="IPR041916">
    <property type="entry name" value="Anti_sigma_zinc_sf"/>
</dbReference>
<gene>
    <name evidence="5" type="ORF">KB449_11055</name>
</gene>
<evidence type="ECO:0000256" key="2">
    <source>
        <dbReference type="ARBA" id="ARBA00024438"/>
    </source>
</evidence>
<protein>
    <recommendedName>
        <fullName evidence="2">Anti-sigma-W factor RsiW</fullName>
    </recommendedName>
</protein>
<comment type="caution">
    <text evidence="5">The sequence shown here is derived from an EMBL/GenBank/DDBJ whole genome shotgun (WGS) entry which is preliminary data.</text>
</comment>
<sequence>MTLTCGHVQQQMESYWDLEEGDPQRREIDAHVAGCPSCAAEFHWWEESTALIREVALEESYSVPSQSAQAVNVSVMSRIYAEDGWLLPPARRAYSFTGPFRRRVVTIVACLLALCCSGILLTLYDRMHAGRTQSAGIMEAAGTGEMRGALQIDMPVSRMSDPFVLNSSPAMPGYWIMLSVLGVLAAFLIVNWYSRLKKG</sequence>
<dbReference type="Gene3D" id="1.10.10.1320">
    <property type="entry name" value="Anti-sigma factor, zinc-finger domain"/>
    <property type="match status" value="1"/>
</dbReference>
<dbReference type="Pfam" id="PF13490">
    <property type="entry name" value="zf-HC2"/>
    <property type="match status" value="1"/>
</dbReference>
<dbReference type="EMBL" id="JAGRPV010000001">
    <property type="protein sequence ID" value="MDI4645505.1"/>
    <property type="molecule type" value="Genomic_DNA"/>
</dbReference>
<keyword evidence="3" id="KW-1133">Transmembrane helix</keyword>
<keyword evidence="3" id="KW-0472">Membrane</keyword>
<feature type="transmembrane region" description="Helical" evidence="3">
    <location>
        <begin position="104"/>
        <end position="124"/>
    </location>
</feature>